<protein>
    <submittedName>
        <fullName evidence="8">Amino acid permease</fullName>
    </submittedName>
</protein>
<evidence type="ECO:0000256" key="6">
    <source>
        <dbReference type="SAM" id="MobiDB-lite"/>
    </source>
</evidence>
<feature type="transmembrane region" description="Helical" evidence="7">
    <location>
        <begin position="79"/>
        <end position="100"/>
    </location>
</feature>
<comment type="subcellular location">
    <subcellularLocation>
        <location evidence="1">Membrane</location>
        <topology evidence="1">Multi-pass membrane protein</topology>
    </subcellularLocation>
</comment>
<dbReference type="Pfam" id="PF13520">
    <property type="entry name" value="AA_permease_2"/>
    <property type="match status" value="1"/>
</dbReference>
<evidence type="ECO:0000256" key="5">
    <source>
        <dbReference type="ARBA" id="ARBA00023136"/>
    </source>
</evidence>
<feature type="region of interest" description="Disordered" evidence="6">
    <location>
        <begin position="1"/>
        <end position="23"/>
    </location>
</feature>
<organism evidence="8 9">
    <name type="scientific">Streptomyces chryseus</name>
    <dbReference type="NCBI Taxonomy" id="68186"/>
    <lineage>
        <taxon>Bacteria</taxon>
        <taxon>Bacillati</taxon>
        <taxon>Actinomycetota</taxon>
        <taxon>Actinomycetes</taxon>
        <taxon>Kitasatosporales</taxon>
        <taxon>Streptomycetaceae</taxon>
        <taxon>Streptomyces</taxon>
    </lineage>
</organism>
<gene>
    <name evidence="8" type="ORF">GCM10010346_20530</name>
</gene>
<feature type="transmembrane region" description="Helical" evidence="7">
    <location>
        <begin position="403"/>
        <end position="427"/>
    </location>
</feature>
<evidence type="ECO:0000256" key="2">
    <source>
        <dbReference type="ARBA" id="ARBA00022448"/>
    </source>
</evidence>
<feature type="transmembrane region" description="Helical" evidence="7">
    <location>
        <begin position="46"/>
        <end position="67"/>
    </location>
</feature>
<keyword evidence="5 7" id="KW-0472">Membrane</keyword>
<evidence type="ECO:0000256" key="1">
    <source>
        <dbReference type="ARBA" id="ARBA00004141"/>
    </source>
</evidence>
<reference evidence="9" key="1">
    <citation type="journal article" date="2019" name="Int. J. Syst. Evol. Microbiol.">
        <title>The Global Catalogue of Microorganisms (GCM) 10K type strain sequencing project: providing services to taxonomists for standard genome sequencing and annotation.</title>
        <authorList>
            <consortium name="The Broad Institute Genomics Platform"/>
            <consortium name="The Broad Institute Genome Sequencing Center for Infectious Disease"/>
            <person name="Wu L."/>
            <person name="Ma J."/>
        </authorList>
    </citation>
    <scope>NUCLEOTIDE SEQUENCE [LARGE SCALE GENOMIC DNA]</scope>
    <source>
        <strain evidence="9">JCM 4737</strain>
    </source>
</reference>
<dbReference type="EMBL" id="BMVO01000004">
    <property type="protein sequence ID" value="GHA97616.1"/>
    <property type="molecule type" value="Genomic_DNA"/>
</dbReference>
<keyword evidence="4 7" id="KW-1133">Transmembrane helix</keyword>
<dbReference type="PANTHER" id="PTHR45649:SF26">
    <property type="entry name" value="OS04G0435100 PROTEIN"/>
    <property type="match status" value="1"/>
</dbReference>
<keyword evidence="2" id="KW-0813">Transport</keyword>
<feature type="transmembrane region" description="Helical" evidence="7">
    <location>
        <begin position="120"/>
        <end position="146"/>
    </location>
</feature>
<accession>A0ABQ3DKL6</accession>
<feature type="transmembrane region" description="Helical" evidence="7">
    <location>
        <begin position="375"/>
        <end position="397"/>
    </location>
</feature>
<proteinExistence type="predicted"/>
<dbReference type="Proteomes" id="UP000599437">
    <property type="component" value="Unassembled WGS sequence"/>
</dbReference>
<feature type="transmembrane region" description="Helical" evidence="7">
    <location>
        <begin position="166"/>
        <end position="188"/>
    </location>
</feature>
<evidence type="ECO:0000256" key="3">
    <source>
        <dbReference type="ARBA" id="ARBA00022692"/>
    </source>
</evidence>
<dbReference type="PIRSF" id="PIRSF006060">
    <property type="entry name" value="AA_transporter"/>
    <property type="match status" value="1"/>
</dbReference>
<feature type="transmembrane region" description="Helical" evidence="7">
    <location>
        <begin position="448"/>
        <end position="467"/>
    </location>
</feature>
<dbReference type="InterPro" id="IPR002293">
    <property type="entry name" value="AA/rel_permease1"/>
</dbReference>
<feature type="transmembrane region" description="Helical" evidence="7">
    <location>
        <begin position="278"/>
        <end position="299"/>
    </location>
</feature>
<evidence type="ECO:0000313" key="9">
    <source>
        <dbReference type="Proteomes" id="UP000599437"/>
    </source>
</evidence>
<comment type="caution">
    <text evidence="8">The sequence shown here is derived from an EMBL/GenBank/DDBJ whole genome shotgun (WGS) entry which is preliminary data.</text>
</comment>
<feature type="transmembrane region" description="Helical" evidence="7">
    <location>
        <begin position="482"/>
        <end position="504"/>
    </location>
</feature>
<evidence type="ECO:0000313" key="8">
    <source>
        <dbReference type="EMBL" id="GHA97616.1"/>
    </source>
</evidence>
<keyword evidence="9" id="KW-1185">Reference proteome</keyword>
<evidence type="ECO:0000256" key="4">
    <source>
        <dbReference type="ARBA" id="ARBA00022989"/>
    </source>
</evidence>
<feature type="transmembrane region" description="Helical" evidence="7">
    <location>
        <begin position="329"/>
        <end position="354"/>
    </location>
</feature>
<dbReference type="Gene3D" id="1.20.1740.10">
    <property type="entry name" value="Amino acid/polyamine transporter I"/>
    <property type="match status" value="1"/>
</dbReference>
<sequence length="531" mass="56773">MSTTAAGKGPEGPGPEGAARTQTQHDDDALGELGYRPELKRTLGNFHTFAAGVSYISILTGTFQLFYFGVSFGGPAYWWSWPMVFVGQFMVALCFCELAARYPVAGSVYNWAKAMGGPHVGWLGGWMMMTATMVTLSAVALAYQITLPQIDDWFQFVGDGSGKTDAAANAVLLGSVLVLFSTLVNAFGVKLMARINSAGVFIELIAAVALIVFLAAHITRGPSSVLTETYGLGSGQSLGYLGAFLTASLASAYVMYGFDTASSLGEESHNPGRNAPRAILRALVASFIIGGLILLFALMSVPDLEAEELSTGGLQYVVLETLGSTIGEIFLWAVVIAITVCVLAVQAAGIRLMFAMARDNNLPAGSRLARVSPRFRTPVVPAVLIGVVAVVILVINIDQPQIFSVITSIAIIMIYLAYLLVTAPMLLKRLRGEWHPAEGSFSLGRFGLPVNILAVLWGAAMAINLAWPRAEVYNATGPQHWYLRWGAFLFIGIVALGGFAYYWFVQRHKTGVLDEHRFEAGDSAPPPSAAP</sequence>
<keyword evidence="3 7" id="KW-0812">Transmembrane</keyword>
<name>A0ABQ3DKL6_9ACTN</name>
<dbReference type="PANTHER" id="PTHR45649">
    <property type="entry name" value="AMINO-ACID PERMEASE BAT1"/>
    <property type="match status" value="1"/>
</dbReference>
<evidence type="ECO:0000256" key="7">
    <source>
        <dbReference type="SAM" id="Phobius"/>
    </source>
</evidence>
<feature type="transmembrane region" description="Helical" evidence="7">
    <location>
        <begin position="238"/>
        <end position="258"/>
    </location>
</feature>
<feature type="transmembrane region" description="Helical" evidence="7">
    <location>
        <begin position="200"/>
        <end position="218"/>
    </location>
</feature>